<keyword evidence="3" id="KW-1185">Reference proteome</keyword>
<evidence type="ECO:0000259" key="1">
    <source>
        <dbReference type="Pfam" id="PF13439"/>
    </source>
</evidence>
<evidence type="ECO:0000313" key="2">
    <source>
        <dbReference type="EMBL" id="SIT75469.1"/>
    </source>
</evidence>
<feature type="domain" description="Glycosyltransferase subfamily 4-like N-terminal" evidence="1">
    <location>
        <begin position="21"/>
        <end position="142"/>
    </location>
</feature>
<dbReference type="RefSeq" id="WP_076665669.1">
    <property type="nucleotide sequence ID" value="NZ_FTPP01000001.1"/>
</dbReference>
<proteinExistence type="predicted"/>
<dbReference type="PANTHER" id="PTHR12526:SF638">
    <property type="entry name" value="SPORE COAT PROTEIN SA"/>
    <property type="match status" value="1"/>
</dbReference>
<protein>
    <submittedName>
        <fullName evidence="2">Glycosyltransferase involved in cell wall bisynthesis</fullName>
    </submittedName>
</protein>
<dbReference type="Gene3D" id="3.40.50.2000">
    <property type="entry name" value="Glycogen Phosphorylase B"/>
    <property type="match status" value="2"/>
</dbReference>
<dbReference type="Pfam" id="PF13692">
    <property type="entry name" value="Glyco_trans_1_4"/>
    <property type="match status" value="1"/>
</dbReference>
<accession>A0A1R3WBP6</accession>
<name>A0A1R3WBP6_9BACT</name>
<organism evidence="2 3">
    <name type="scientific">Pontibacter indicus</name>
    <dbReference type="NCBI Taxonomy" id="1317125"/>
    <lineage>
        <taxon>Bacteria</taxon>
        <taxon>Pseudomonadati</taxon>
        <taxon>Bacteroidota</taxon>
        <taxon>Cytophagia</taxon>
        <taxon>Cytophagales</taxon>
        <taxon>Hymenobacteraceae</taxon>
        <taxon>Pontibacter</taxon>
    </lineage>
</organism>
<dbReference type="STRING" id="1317125.SAMN05444128_0214"/>
<dbReference type="AlphaFoldDB" id="A0A1R3WBP6"/>
<dbReference type="Proteomes" id="UP000187181">
    <property type="component" value="Unassembled WGS sequence"/>
</dbReference>
<dbReference type="GO" id="GO:0016757">
    <property type="term" value="F:glycosyltransferase activity"/>
    <property type="evidence" value="ECO:0007669"/>
    <property type="project" value="UniProtKB-ARBA"/>
</dbReference>
<evidence type="ECO:0000313" key="3">
    <source>
        <dbReference type="Proteomes" id="UP000187181"/>
    </source>
</evidence>
<dbReference type="SUPFAM" id="SSF53756">
    <property type="entry name" value="UDP-Glycosyltransferase/glycogen phosphorylase"/>
    <property type="match status" value="1"/>
</dbReference>
<keyword evidence="2" id="KW-0808">Transferase</keyword>
<dbReference type="InterPro" id="IPR028098">
    <property type="entry name" value="Glyco_trans_4-like_N"/>
</dbReference>
<dbReference type="OrthoDB" id="9792269at2"/>
<dbReference type="CDD" id="cd03801">
    <property type="entry name" value="GT4_PimA-like"/>
    <property type="match status" value="1"/>
</dbReference>
<reference evidence="3" key="1">
    <citation type="submission" date="2017-01" db="EMBL/GenBank/DDBJ databases">
        <authorList>
            <person name="Varghese N."/>
            <person name="Submissions S."/>
        </authorList>
    </citation>
    <scope>NUCLEOTIDE SEQUENCE [LARGE SCALE GENOMIC DNA]</scope>
    <source>
        <strain evidence="3">LP100</strain>
    </source>
</reference>
<sequence>MKVLFVSRSSSGEPTPFVKEQADALFRNHNVIIDHYFILKGGFKGYMRSIFGLHHYIKKTKPDLVHVHYGLSALVAGLSKWLFLRQHKIITTFHGCDLNKNSERKFSLIAAKLSSHNILVSERMTQHFHGHHSIVPCGIDTKIELKYRAKTRIEMGWSRQDFVILFSSSFDRKEKDPAFAFDVIKRFSELTSRHVRFLELKGYGREQLTALMQAADALLLCSLREGSPQVIKESILNSLPIVANDVGDVKQICEGVDNCFIVDKEVDSFVKALRLLSDKDPRIQNREPVIAKFDNDIISGKLFHIYQEVLS</sequence>
<dbReference type="Pfam" id="PF13439">
    <property type="entry name" value="Glyco_transf_4"/>
    <property type="match status" value="1"/>
</dbReference>
<dbReference type="EMBL" id="FTPP01000001">
    <property type="protein sequence ID" value="SIT75469.1"/>
    <property type="molecule type" value="Genomic_DNA"/>
</dbReference>
<dbReference type="PANTHER" id="PTHR12526">
    <property type="entry name" value="GLYCOSYLTRANSFERASE"/>
    <property type="match status" value="1"/>
</dbReference>
<gene>
    <name evidence="2" type="ORF">SAMN05444128_0214</name>
</gene>